<evidence type="ECO:0000256" key="3">
    <source>
        <dbReference type="ARBA" id="ARBA00022833"/>
    </source>
</evidence>
<feature type="domain" description="RanBP2-type" evidence="5">
    <location>
        <begin position="367"/>
        <end position="392"/>
    </location>
</feature>
<feature type="compositionally biased region" description="Pro residues" evidence="4">
    <location>
        <begin position="144"/>
        <end position="153"/>
    </location>
</feature>
<feature type="domain" description="RanBP2-type" evidence="5">
    <location>
        <begin position="405"/>
        <end position="430"/>
    </location>
</feature>
<dbReference type="Gene3D" id="2.30.30.380">
    <property type="entry name" value="Zn-finger domain of Sec23/24"/>
    <property type="match status" value="2"/>
</dbReference>
<dbReference type="InterPro" id="IPR001876">
    <property type="entry name" value="Znf_RanBP2"/>
</dbReference>
<dbReference type="EMBL" id="BRYA01000618">
    <property type="protein sequence ID" value="GMI25826.1"/>
    <property type="molecule type" value="Genomic_DNA"/>
</dbReference>
<feature type="compositionally biased region" description="Polar residues" evidence="4">
    <location>
        <begin position="1"/>
        <end position="22"/>
    </location>
</feature>
<feature type="compositionally biased region" description="Basic residues" evidence="4">
    <location>
        <begin position="51"/>
        <end position="65"/>
    </location>
</feature>
<organism evidence="6 7">
    <name type="scientific">Triparma columacea</name>
    <dbReference type="NCBI Taxonomy" id="722753"/>
    <lineage>
        <taxon>Eukaryota</taxon>
        <taxon>Sar</taxon>
        <taxon>Stramenopiles</taxon>
        <taxon>Ochrophyta</taxon>
        <taxon>Bolidophyceae</taxon>
        <taxon>Parmales</taxon>
        <taxon>Triparmaceae</taxon>
        <taxon>Triparma</taxon>
    </lineage>
</organism>
<keyword evidence="7" id="KW-1185">Reference proteome</keyword>
<feature type="region of interest" description="Disordered" evidence="4">
    <location>
        <begin position="430"/>
        <end position="481"/>
    </location>
</feature>
<feature type="compositionally biased region" description="Basic and acidic residues" evidence="4">
    <location>
        <begin position="316"/>
        <end position="330"/>
    </location>
</feature>
<evidence type="ECO:0000256" key="4">
    <source>
        <dbReference type="SAM" id="MobiDB-lite"/>
    </source>
</evidence>
<evidence type="ECO:0000259" key="5">
    <source>
        <dbReference type="SMART" id="SM00547"/>
    </source>
</evidence>
<feature type="compositionally biased region" description="Basic and acidic residues" evidence="4">
    <location>
        <begin position="261"/>
        <end position="282"/>
    </location>
</feature>
<dbReference type="SMART" id="SM00547">
    <property type="entry name" value="ZnF_RBZ"/>
    <property type="match status" value="2"/>
</dbReference>
<evidence type="ECO:0000313" key="6">
    <source>
        <dbReference type="EMBL" id="GMI25826.1"/>
    </source>
</evidence>
<evidence type="ECO:0000256" key="2">
    <source>
        <dbReference type="ARBA" id="ARBA00022771"/>
    </source>
</evidence>
<accession>A0A9W7FZW2</accession>
<evidence type="ECO:0000313" key="7">
    <source>
        <dbReference type="Proteomes" id="UP001165065"/>
    </source>
</evidence>
<dbReference type="OrthoDB" id="261960at2759"/>
<keyword evidence="1" id="KW-0479">Metal-binding</keyword>
<dbReference type="GO" id="GO:0008270">
    <property type="term" value="F:zinc ion binding"/>
    <property type="evidence" value="ECO:0007669"/>
    <property type="project" value="UniProtKB-KW"/>
</dbReference>
<gene>
    <name evidence="6" type="ORF">TrCOL_g9357</name>
</gene>
<protein>
    <recommendedName>
        <fullName evidence="5">RanBP2-type domain-containing protein</fullName>
    </recommendedName>
</protein>
<feature type="compositionally biased region" description="Basic and acidic residues" evidence="4">
    <location>
        <begin position="90"/>
        <end position="101"/>
    </location>
</feature>
<reference evidence="7" key="1">
    <citation type="journal article" date="2023" name="Commun. Biol.">
        <title>Genome analysis of Parmales, the sister group of diatoms, reveals the evolutionary specialization of diatoms from phago-mixotrophs to photoautotrophs.</title>
        <authorList>
            <person name="Ban H."/>
            <person name="Sato S."/>
            <person name="Yoshikawa S."/>
            <person name="Yamada K."/>
            <person name="Nakamura Y."/>
            <person name="Ichinomiya M."/>
            <person name="Sato N."/>
            <person name="Blanc-Mathieu R."/>
            <person name="Endo H."/>
            <person name="Kuwata A."/>
            <person name="Ogata H."/>
        </authorList>
    </citation>
    <scope>NUCLEOTIDE SEQUENCE [LARGE SCALE GENOMIC DNA]</scope>
</reference>
<proteinExistence type="predicted"/>
<comment type="caution">
    <text evidence="6">The sequence shown here is derived from an EMBL/GenBank/DDBJ whole genome shotgun (WGS) entry which is preliminary data.</text>
</comment>
<feature type="region of interest" description="Disordered" evidence="4">
    <location>
        <begin position="1"/>
        <end position="173"/>
    </location>
</feature>
<dbReference type="Proteomes" id="UP001165065">
    <property type="component" value="Unassembled WGS sequence"/>
</dbReference>
<feature type="compositionally biased region" description="Basic residues" evidence="4">
    <location>
        <begin position="467"/>
        <end position="481"/>
    </location>
</feature>
<evidence type="ECO:0000256" key="1">
    <source>
        <dbReference type="ARBA" id="ARBA00022723"/>
    </source>
</evidence>
<sequence length="481" mass="53012">MPTLKDLTNNEGATTAGLSTGTKPLGGNTAVKSTLDHKTQTVVGSEEQVVKKNRKKKKKKKKPKQRAAETENIAIATGDVPGKGPSSVEVVKEEEVVKSKVEGGQVQAQVEEDEDVRAEEEVARELGLIPLAENNDEEGKAPIFPYPPTPPPGNKQDGGQDGQTGELEAEKEDFVVIEKGGEAEEVWEKFEVKMDNTPAKERLKNGALPGPFAEFSDPGDFKPSSVGKNLTTKSLIAKSCLTPEVGAVATPSRYRISPMEARNEEAQKERTPMTHIKLGDLELREEEEKTELDTPNEKKLVMKLTKKMSGGGSFEEGLKPDDETKMSKEKGATRGKGIFEDMYGSWNDYEHVSKVEARRSPEKIQAHQWVCRTCTLVNDKEHALVCEACGSARKDQSAEEKNEPVNWECKNCTFHNRDMDAKKCEICSSRRENESTFEMEIESPANDKEESEGRGGGSSAGSEKSGKTKRRGFFARMFGRK</sequence>
<keyword evidence="3" id="KW-0862">Zinc</keyword>
<keyword evidence="2" id="KW-0863">Zinc-finger</keyword>
<dbReference type="AlphaFoldDB" id="A0A9W7FZW2"/>
<feature type="compositionally biased region" description="Basic and acidic residues" evidence="4">
    <location>
        <begin position="291"/>
        <end position="300"/>
    </location>
</feature>
<name>A0A9W7FZW2_9STRA</name>
<feature type="region of interest" description="Disordered" evidence="4">
    <location>
        <begin position="256"/>
        <end position="330"/>
    </location>
</feature>